<reference evidence="2" key="2">
    <citation type="submission" date="2025-09" db="UniProtKB">
        <authorList>
            <consortium name="Ensembl"/>
        </authorList>
    </citation>
    <scope>IDENTIFICATION</scope>
</reference>
<reference evidence="2" key="1">
    <citation type="submission" date="2025-08" db="UniProtKB">
        <authorList>
            <consortium name="Ensembl"/>
        </authorList>
    </citation>
    <scope>IDENTIFICATION</scope>
</reference>
<feature type="compositionally biased region" description="Basic residues" evidence="1">
    <location>
        <begin position="91"/>
        <end position="100"/>
    </location>
</feature>
<evidence type="ECO:0000256" key="1">
    <source>
        <dbReference type="SAM" id="MobiDB-lite"/>
    </source>
</evidence>
<dbReference type="Proteomes" id="UP000005640">
    <property type="component" value="Unplaced"/>
</dbReference>
<evidence type="ECO:0000313" key="2">
    <source>
        <dbReference type="Ensembl" id="ENSP00000518180.1"/>
    </source>
</evidence>
<gene>
    <name evidence="2" type="primary">MROH8</name>
</gene>
<dbReference type="AlphaFoldDB" id="A0AAG2UXZ3"/>
<sequence>MPLSRRGRGSRLAGSRAATSNLPRATALSPKSAGRGALSISHAQLLTRRRHSSEQVPPESEPRADFRSGKWLQEPATGDARDSRQALRARMSSKHRLGHP</sequence>
<dbReference type="HGNC" id="HGNC:16125">
    <property type="gene designation" value="MROH8"/>
</dbReference>
<feature type="region of interest" description="Disordered" evidence="1">
    <location>
        <begin position="1"/>
        <end position="100"/>
    </location>
</feature>
<protein>
    <submittedName>
        <fullName evidence="2">Maestro heat like repeat family member 8</fullName>
    </submittedName>
</protein>
<dbReference type="Ensembl" id="ENST00000710290.1">
    <property type="protein sequence ID" value="ENSP00000518180.1"/>
    <property type="gene ID" value="ENSG00000292233.2"/>
</dbReference>
<keyword evidence="3" id="KW-1185">Reference proteome</keyword>
<proteinExistence type="predicted"/>
<evidence type="ECO:0000313" key="3">
    <source>
        <dbReference type="Proteomes" id="UP000005640"/>
    </source>
</evidence>
<name>A0AAG2UXZ3_HUMAN</name>
<accession>A0AAG2UXZ3</accession>
<organism evidence="2 3">
    <name type="scientific">Homo sapiens</name>
    <name type="common">Human</name>
    <dbReference type="NCBI Taxonomy" id="9606"/>
    <lineage>
        <taxon>Eukaryota</taxon>
        <taxon>Metazoa</taxon>
        <taxon>Chordata</taxon>
        <taxon>Craniata</taxon>
        <taxon>Vertebrata</taxon>
        <taxon>Euteleostomi</taxon>
        <taxon>Mammalia</taxon>
        <taxon>Eutheria</taxon>
        <taxon>Euarchontoglires</taxon>
        <taxon>Primates</taxon>
        <taxon>Haplorrhini</taxon>
        <taxon>Catarrhini</taxon>
        <taxon>Hominidae</taxon>
        <taxon>Homo</taxon>
    </lineage>
</organism>